<proteinExistence type="predicted"/>
<evidence type="ECO:0000313" key="1">
    <source>
        <dbReference type="EMBL" id="MBB2932767.1"/>
    </source>
</evidence>
<name>A0ABR6FZA0_9BURK</name>
<evidence type="ECO:0000313" key="2">
    <source>
        <dbReference type="Proteomes" id="UP000533533"/>
    </source>
</evidence>
<protein>
    <submittedName>
        <fullName evidence="1">Uncharacterized protein</fullName>
    </submittedName>
</protein>
<reference evidence="1 2" key="1">
    <citation type="submission" date="2020-08" db="EMBL/GenBank/DDBJ databases">
        <title>Genomic Encyclopedia of Type Strains, Phase IV (KMG-V): Genome sequencing to study the core and pangenomes of soil and plant-associated prokaryotes.</title>
        <authorList>
            <person name="Whitman W."/>
        </authorList>
    </citation>
    <scope>NUCLEOTIDE SEQUENCE [LARGE SCALE GENOMIC DNA]</scope>
    <source>
        <strain evidence="1 2">SRMrh-85</strain>
    </source>
</reference>
<dbReference type="RefSeq" id="WP_133253751.1">
    <property type="nucleotide sequence ID" value="NZ_JACHVZ010000032.1"/>
</dbReference>
<comment type="caution">
    <text evidence="1">The sequence shown here is derived from an EMBL/GenBank/DDBJ whole genome shotgun (WGS) entry which is preliminary data.</text>
</comment>
<organism evidence="1 2">
    <name type="scientific">Paraburkholderia silvatlantica</name>
    <dbReference type="NCBI Taxonomy" id="321895"/>
    <lineage>
        <taxon>Bacteria</taxon>
        <taxon>Pseudomonadati</taxon>
        <taxon>Pseudomonadota</taxon>
        <taxon>Betaproteobacteria</taxon>
        <taxon>Burkholderiales</taxon>
        <taxon>Burkholderiaceae</taxon>
        <taxon>Paraburkholderia</taxon>
    </lineage>
</organism>
<accession>A0ABR6FZA0</accession>
<dbReference type="Proteomes" id="UP000533533">
    <property type="component" value="Unassembled WGS sequence"/>
</dbReference>
<dbReference type="EMBL" id="JACHVZ010000032">
    <property type="protein sequence ID" value="MBB2932767.1"/>
    <property type="molecule type" value="Genomic_DNA"/>
</dbReference>
<sequence length="82" mass="9167">MDGRSSLYARAGRGGRCNNSVMWKGRATSDIPPETGYFFRSEIVKYRQIGKKVHGCKETNIGDLQSELKAPPPRFFAFGIIV</sequence>
<gene>
    <name evidence="1" type="ORF">FHX59_007255</name>
</gene>
<keyword evidence="2" id="KW-1185">Reference proteome</keyword>